<proteinExistence type="predicted"/>
<gene>
    <name evidence="1" type="ORF">PCOR1329_LOCUS80991</name>
</gene>
<reference evidence="1" key="1">
    <citation type="submission" date="2023-10" db="EMBL/GenBank/DDBJ databases">
        <authorList>
            <person name="Chen Y."/>
            <person name="Shah S."/>
            <person name="Dougan E. K."/>
            <person name="Thang M."/>
            <person name="Chan C."/>
        </authorList>
    </citation>
    <scope>NUCLEOTIDE SEQUENCE [LARGE SCALE GENOMIC DNA]</scope>
</reference>
<dbReference type="Proteomes" id="UP001189429">
    <property type="component" value="Unassembled WGS sequence"/>
</dbReference>
<feature type="non-terminal residue" evidence="1">
    <location>
        <position position="1"/>
    </location>
</feature>
<accession>A0ABN9XYN9</accession>
<organism evidence="1 2">
    <name type="scientific">Prorocentrum cordatum</name>
    <dbReference type="NCBI Taxonomy" id="2364126"/>
    <lineage>
        <taxon>Eukaryota</taxon>
        <taxon>Sar</taxon>
        <taxon>Alveolata</taxon>
        <taxon>Dinophyceae</taxon>
        <taxon>Prorocentrales</taxon>
        <taxon>Prorocentraceae</taxon>
        <taxon>Prorocentrum</taxon>
    </lineage>
</organism>
<evidence type="ECO:0000313" key="1">
    <source>
        <dbReference type="EMBL" id="CAK0905240.1"/>
    </source>
</evidence>
<protein>
    <submittedName>
        <fullName evidence="1">Uncharacterized protein</fullName>
    </submittedName>
</protein>
<evidence type="ECO:0000313" key="2">
    <source>
        <dbReference type="Proteomes" id="UP001189429"/>
    </source>
</evidence>
<name>A0ABN9XYN9_9DINO</name>
<keyword evidence="2" id="KW-1185">Reference proteome</keyword>
<sequence length="51" mass="5715">PGLALGWDDAAGAWAPVAPIRHYWASEAGWDLQILPERRSWRSEGKDLREG</sequence>
<dbReference type="EMBL" id="CAUYUJ010021520">
    <property type="protein sequence ID" value="CAK0905240.1"/>
    <property type="molecule type" value="Genomic_DNA"/>
</dbReference>
<feature type="non-terminal residue" evidence="1">
    <location>
        <position position="51"/>
    </location>
</feature>
<comment type="caution">
    <text evidence="1">The sequence shown here is derived from an EMBL/GenBank/DDBJ whole genome shotgun (WGS) entry which is preliminary data.</text>
</comment>